<dbReference type="InterPro" id="IPR011330">
    <property type="entry name" value="Glyco_hydro/deAcase_b/a-brl"/>
</dbReference>
<dbReference type="Gene3D" id="3.20.20.370">
    <property type="entry name" value="Glycoside hydrolase/deacetylase"/>
    <property type="match status" value="1"/>
</dbReference>
<dbReference type="SUPFAM" id="SSF88713">
    <property type="entry name" value="Glycoside hydrolase/deacetylase"/>
    <property type="match status" value="1"/>
</dbReference>
<proteinExistence type="predicted"/>
<dbReference type="RefSeq" id="WP_048597346.1">
    <property type="nucleotide sequence ID" value="NZ_CVPC01000002.1"/>
</dbReference>
<sequence>MARGLLAGTFWGTAIGAAGLLGAHLAFPVATTPPTAVPTDAPAPVASAPVVGDVAPTVLPPVLDTPSDAAPTVNVPEAQVAAPDADTQTAARPVIGGQSGGVEGPAAVAPLGVEVQVEAPVLPAPQAAAPTAPSDEDGSALIAVDTQSSAAPADEAPVEAPETDEAPAPEVTEAPEIVDPPSDKPEVGFESSGGTIGDLAEGVKVNRSSEQDTAPEDDVAASALPQVTPTGRAIVDFAAPADVDPTKPLMALVLLDDGTSTLDLAGINSFPFPVSFGVKATAPTATARAALYRSADLEVLSLVDVLPTATPADLEVAFEAVSQAVPKAVGIFETSDGVLQRAEDLRDQVTDIAVDKGWGVMTYQTGLNSFGRVAAQKDVPTAQVFRDLDPDGQDGAVIRRFLDQAAFKAAQEGAIVLVARARPETVEAILQWGQGQRASRVSLVPVSVVLQAR</sequence>
<feature type="compositionally biased region" description="Low complexity" evidence="1">
    <location>
        <begin position="150"/>
        <end position="160"/>
    </location>
</feature>
<evidence type="ECO:0000313" key="2">
    <source>
        <dbReference type="EMBL" id="CRK74029.1"/>
    </source>
</evidence>
<dbReference type="Pfam" id="PF04748">
    <property type="entry name" value="Polysacc_deac_2"/>
    <property type="match status" value="1"/>
</dbReference>
<feature type="region of interest" description="Disordered" evidence="1">
    <location>
        <begin position="146"/>
        <end position="200"/>
    </location>
</feature>
<dbReference type="InterPro" id="IPR006837">
    <property type="entry name" value="Divergent_DAC"/>
</dbReference>
<dbReference type="EMBL" id="CVQV01000002">
    <property type="protein sequence ID" value="CRK74029.1"/>
    <property type="molecule type" value="Genomic_DNA"/>
</dbReference>
<accession>A0A0U1NHN7</accession>
<protein>
    <submittedName>
        <fullName evidence="2">Divergent polysaccharide deacetylase</fullName>
    </submittedName>
</protein>
<dbReference type="STRING" id="282199.GCA_001049735_00052"/>
<keyword evidence="3" id="KW-1185">Reference proteome</keyword>
<evidence type="ECO:0000313" key="3">
    <source>
        <dbReference type="Proteomes" id="UP000048949"/>
    </source>
</evidence>
<dbReference type="OrthoDB" id="7658418at2"/>
<dbReference type="GO" id="GO:0005975">
    <property type="term" value="P:carbohydrate metabolic process"/>
    <property type="evidence" value="ECO:0007669"/>
    <property type="project" value="InterPro"/>
</dbReference>
<organism evidence="2 3">
    <name type="scientific">Nereida ignava</name>
    <dbReference type="NCBI Taxonomy" id="282199"/>
    <lineage>
        <taxon>Bacteria</taxon>
        <taxon>Pseudomonadati</taxon>
        <taxon>Pseudomonadota</taxon>
        <taxon>Alphaproteobacteria</taxon>
        <taxon>Rhodobacterales</taxon>
        <taxon>Roseobacteraceae</taxon>
        <taxon>Nereida</taxon>
    </lineage>
</organism>
<dbReference type="AlphaFoldDB" id="A0A0U1NHN7"/>
<dbReference type="Proteomes" id="UP000048949">
    <property type="component" value="Unassembled WGS sequence"/>
</dbReference>
<evidence type="ECO:0000256" key="1">
    <source>
        <dbReference type="SAM" id="MobiDB-lite"/>
    </source>
</evidence>
<reference evidence="2 3" key="1">
    <citation type="submission" date="2015-04" db="EMBL/GenBank/DDBJ databases">
        <authorList>
            <person name="Syromyatnikov M.Y."/>
            <person name="Popov V.N."/>
        </authorList>
    </citation>
    <scope>NUCLEOTIDE SEQUENCE [LARGE SCALE GENOMIC DNA]</scope>
    <source>
        <strain evidence="2 3">CECT 5292</strain>
    </source>
</reference>
<name>A0A0U1NHN7_9RHOB</name>
<gene>
    <name evidence="2" type="ORF">NIG5292_00052</name>
</gene>